<evidence type="ECO:0000313" key="2">
    <source>
        <dbReference type="EMBL" id="MBB6111851.1"/>
    </source>
</evidence>
<feature type="transmembrane region" description="Helical" evidence="1">
    <location>
        <begin position="102"/>
        <end position="122"/>
    </location>
</feature>
<name>A0A841JFH4_9SPHI</name>
<keyword evidence="1" id="KW-1133">Transmembrane helix</keyword>
<dbReference type="Proteomes" id="UP000548326">
    <property type="component" value="Unassembled WGS sequence"/>
</dbReference>
<evidence type="ECO:0000313" key="3">
    <source>
        <dbReference type="EMBL" id="MBB6129314.1"/>
    </source>
</evidence>
<dbReference type="RefSeq" id="WP_139332385.1">
    <property type="nucleotide sequence ID" value="NZ_FTMG01000014.1"/>
</dbReference>
<reference evidence="4 5" key="1">
    <citation type="submission" date="2020-08" db="EMBL/GenBank/DDBJ databases">
        <title>Genomic Encyclopedia of Type Strains, Phase IV (KMG-V): Genome sequencing to study the core and pangenomes of soil and plant-associated prokaryotes.</title>
        <authorList>
            <person name="Whitman W."/>
        </authorList>
    </citation>
    <scope>NUCLEOTIDE SEQUENCE [LARGE SCALE GENOMIC DNA]</scope>
    <source>
        <strain evidence="2 4">ANJLi2</strain>
        <strain evidence="3 5">MP601</strain>
    </source>
</reference>
<evidence type="ECO:0000313" key="4">
    <source>
        <dbReference type="Proteomes" id="UP000541583"/>
    </source>
</evidence>
<gene>
    <name evidence="3" type="ORF">HDF22_003440</name>
    <name evidence="2" type="ORF">HDF23_004623</name>
</gene>
<dbReference type="Proteomes" id="UP000541583">
    <property type="component" value="Unassembled WGS sequence"/>
</dbReference>
<keyword evidence="1" id="KW-0472">Membrane</keyword>
<dbReference type="OrthoDB" id="793304at2"/>
<dbReference type="AlphaFoldDB" id="A0A841JFH4"/>
<feature type="transmembrane region" description="Helical" evidence="1">
    <location>
        <begin position="70"/>
        <end position="90"/>
    </location>
</feature>
<feature type="transmembrane region" description="Helical" evidence="1">
    <location>
        <begin position="134"/>
        <end position="160"/>
    </location>
</feature>
<keyword evidence="4" id="KW-1185">Reference proteome</keyword>
<comment type="caution">
    <text evidence="3">The sequence shown here is derived from an EMBL/GenBank/DDBJ whole genome shotgun (WGS) entry which is preliminary data.</text>
</comment>
<organism evidence="3 5">
    <name type="scientific">Mucilaginibacter lappiensis</name>
    <dbReference type="NCBI Taxonomy" id="354630"/>
    <lineage>
        <taxon>Bacteria</taxon>
        <taxon>Pseudomonadati</taxon>
        <taxon>Bacteroidota</taxon>
        <taxon>Sphingobacteriia</taxon>
        <taxon>Sphingobacteriales</taxon>
        <taxon>Sphingobacteriaceae</taxon>
        <taxon>Mucilaginibacter</taxon>
    </lineage>
</organism>
<evidence type="ECO:0000256" key="1">
    <source>
        <dbReference type="SAM" id="Phobius"/>
    </source>
</evidence>
<protein>
    <submittedName>
        <fullName evidence="3">Uncharacterized protein</fullName>
    </submittedName>
</protein>
<dbReference type="EMBL" id="JACHCB010000014">
    <property type="protein sequence ID" value="MBB6111851.1"/>
    <property type="molecule type" value="Genomic_DNA"/>
</dbReference>
<evidence type="ECO:0000313" key="5">
    <source>
        <dbReference type="Proteomes" id="UP000548326"/>
    </source>
</evidence>
<accession>A0A841JFH4</accession>
<feature type="transmembrane region" description="Helical" evidence="1">
    <location>
        <begin position="42"/>
        <end position="64"/>
    </location>
</feature>
<dbReference type="EMBL" id="JACHCA010000009">
    <property type="protein sequence ID" value="MBB6129314.1"/>
    <property type="molecule type" value="Genomic_DNA"/>
</dbReference>
<keyword evidence="1" id="KW-0812">Transmembrane</keyword>
<sequence length="172" mass="19760">MKLILLHHSNAWCGNMEGVVELVVYGQFMASLDKRKAYKRRVYIAIATGITITIIDILFIHSFWTSTTVAFLSQNIILANMALVYLSNLLSHSDKYPNLFRFPPFLVATGLLLYSLTCFFHSVTFDNLLAKNNYHFFMIAYLVNEMGCAFIYTFLGLAFLRFTRVKSDTKIQ</sequence>
<proteinExistence type="predicted"/>